<dbReference type="Pfam" id="PF09118">
    <property type="entry name" value="GO-like_E_set"/>
    <property type="match status" value="1"/>
</dbReference>
<feature type="domain" description="WSC" evidence="3">
    <location>
        <begin position="243"/>
        <end position="338"/>
    </location>
</feature>
<feature type="chain" id="PRO_5040141910" evidence="2">
    <location>
        <begin position="20"/>
        <end position="1137"/>
    </location>
</feature>
<dbReference type="PANTHER" id="PTHR32208">
    <property type="entry name" value="SECRETED PROTEIN-RELATED"/>
    <property type="match status" value="1"/>
</dbReference>
<dbReference type="Pfam" id="PF07250">
    <property type="entry name" value="Glyoxal_oxid_N"/>
    <property type="match status" value="1"/>
</dbReference>
<name>A0A9P9IY30_9HYPO</name>
<dbReference type="PANTHER" id="PTHR32208:SF105">
    <property type="entry name" value="COPPER RADICAL OXIDASE"/>
    <property type="match status" value="1"/>
</dbReference>
<dbReference type="Proteomes" id="UP000717696">
    <property type="component" value="Unassembled WGS sequence"/>
</dbReference>
<dbReference type="SMART" id="SM00321">
    <property type="entry name" value="WSC"/>
    <property type="match status" value="5"/>
</dbReference>
<keyword evidence="1 2" id="KW-0732">Signal</keyword>
<dbReference type="SUPFAM" id="SSF50965">
    <property type="entry name" value="Galactose oxidase, central domain"/>
    <property type="match status" value="1"/>
</dbReference>
<feature type="domain" description="WSC" evidence="3">
    <location>
        <begin position="507"/>
        <end position="609"/>
    </location>
</feature>
<dbReference type="InterPro" id="IPR002889">
    <property type="entry name" value="WSC_carb-bd"/>
</dbReference>
<keyword evidence="5" id="KW-1185">Reference proteome</keyword>
<feature type="signal peptide" evidence="2">
    <location>
        <begin position="1"/>
        <end position="19"/>
    </location>
</feature>
<dbReference type="InterPro" id="IPR015202">
    <property type="entry name" value="GO-like_E_set"/>
</dbReference>
<feature type="domain" description="WSC" evidence="3">
    <location>
        <begin position="396"/>
        <end position="489"/>
    </location>
</feature>
<feature type="domain" description="WSC" evidence="3">
    <location>
        <begin position="36"/>
        <end position="128"/>
    </location>
</feature>
<dbReference type="AlphaFoldDB" id="A0A9P9IY30"/>
<evidence type="ECO:0000256" key="1">
    <source>
        <dbReference type="ARBA" id="ARBA00022729"/>
    </source>
</evidence>
<accession>A0A9P9IY30</accession>
<dbReference type="SUPFAM" id="SSF81296">
    <property type="entry name" value="E set domains"/>
    <property type="match status" value="1"/>
</dbReference>
<dbReference type="EMBL" id="JAGMUU010000014">
    <property type="protein sequence ID" value="KAH7140028.1"/>
    <property type="molecule type" value="Genomic_DNA"/>
</dbReference>
<sequence>MAALRLVALGATFLHLTSASVILRRDLTPPEEPQDGWAYVGCFVDTVAARALNGAVHYDTEGLTAETCVEYCDNAGYTYAGLEYGVECWCGNKVPTTLVDDSDCSMACSGDDEQPCGAGNRLSVFTSDLMAPLVAGWSYSGCYLDSVAARALTGDYYADTEDMTHESCITFCEAGSFKYAGVEYARECFCGNTKPATKEPDTDCDMPCTGDATKNCGAGNRLTVFVGESGGSTDPDGPPTISGWHYVGCIEEGTDGRTLTHQVYLSGGASTMTNELCVAACDEQGYSLAGTEYSGECFCGDSYANGGGDINTGCTMKCNGDQTQICGGPNRLSAWAFGDAPESSASTSAVASSTGISSSVASSGTATVVDSSTTASATDDVSSTTSVPTVTGLPDGWEYRGCYIDPAGRAMEAAPGSPSQSNTPASCIAKCIANGFKVAGMEYSEECYCGNALNNAAKKTAESDCNMPCSGDSSQMCGAGNRLSLYSDGDFTVWPIPVAKEDDLPGEWEYKGCIFDNNNPYVLEWLWEDTASYSTSSMTIDICLERCQKFGYSAGGVEYGRQCVCGDLLAVESRGDDVQKADSFCSMPCPGDRNYTCGAGNHINYYEWTGEPLNTFHYASGNEAGEYDHFSTAPLVPLISSVGINDKVIFVEKHGTSLDNTEGSFEFDYSTNTYRELALKTDVFCSASFTLPDKAGRMINIGGWSAESVYGIRFFTPDSPQGVDNGTNVWEEDYTILKLFDPRWYPTAIVLSNGSLLAMGGESGSDAPIVPTCEVLPHPEGVTESTYLDYLARADEIDRRNSYPYLAILPSSGDIFFAQFNESRIISQTTFQSLQKLPDMPGAVDNPLTGRNYPLQGTMMLMPQKAPYTDPLEILICGGTTHEPGNEALDNCVFMTPEVPGAEWTIERMPSKRVMPTMIALPDGRYLIVNGAHVGRGGFGLADDPNLNAVMYDPEQPFGSRMTVLANTTIARLYHSEGVLLSDAKVLISGSDPQDNGKHPQEKRLEYFLPDYLLSGNPQPEFTVEDKDWAYGESYEFTLTSTLTAGAANLRVSLMASIGSTHGVTMGQRTLFPEFSCSGNTCSVTAPPNAFVSPPSWYQMFVLDGPTPSHAIWVRIGGDPGALGDWPQLPGFTTPGV</sequence>
<dbReference type="Gene3D" id="2.60.40.10">
    <property type="entry name" value="Immunoglobulins"/>
    <property type="match status" value="1"/>
</dbReference>
<dbReference type="PROSITE" id="PS51212">
    <property type="entry name" value="WSC"/>
    <property type="match status" value="5"/>
</dbReference>
<reference evidence="4" key="1">
    <citation type="journal article" date="2021" name="Nat. Commun.">
        <title>Genetic determinants of endophytism in the Arabidopsis root mycobiome.</title>
        <authorList>
            <person name="Mesny F."/>
            <person name="Miyauchi S."/>
            <person name="Thiergart T."/>
            <person name="Pickel B."/>
            <person name="Atanasova L."/>
            <person name="Karlsson M."/>
            <person name="Huettel B."/>
            <person name="Barry K.W."/>
            <person name="Haridas S."/>
            <person name="Chen C."/>
            <person name="Bauer D."/>
            <person name="Andreopoulos W."/>
            <person name="Pangilinan J."/>
            <person name="LaButti K."/>
            <person name="Riley R."/>
            <person name="Lipzen A."/>
            <person name="Clum A."/>
            <person name="Drula E."/>
            <person name="Henrissat B."/>
            <person name="Kohler A."/>
            <person name="Grigoriev I.V."/>
            <person name="Martin F.M."/>
            <person name="Hacquard S."/>
        </authorList>
    </citation>
    <scope>NUCLEOTIDE SEQUENCE</scope>
    <source>
        <strain evidence="4">MPI-CAGE-AT-0021</strain>
    </source>
</reference>
<comment type="caution">
    <text evidence="4">The sequence shown here is derived from an EMBL/GenBank/DDBJ whole genome shotgun (WGS) entry which is preliminary data.</text>
</comment>
<dbReference type="InterPro" id="IPR013783">
    <property type="entry name" value="Ig-like_fold"/>
</dbReference>
<dbReference type="InterPro" id="IPR009880">
    <property type="entry name" value="Glyoxal_oxidase_N"/>
</dbReference>
<dbReference type="Pfam" id="PF01822">
    <property type="entry name" value="WSC"/>
    <property type="match status" value="5"/>
</dbReference>
<proteinExistence type="predicted"/>
<dbReference type="CDD" id="cd02851">
    <property type="entry name" value="E_set_GO_C"/>
    <property type="match status" value="1"/>
</dbReference>
<dbReference type="Gene3D" id="2.130.10.80">
    <property type="entry name" value="Galactose oxidase/kelch, beta-propeller"/>
    <property type="match status" value="1"/>
</dbReference>
<dbReference type="InterPro" id="IPR037293">
    <property type="entry name" value="Gal_Oxidase_central_sf"/>
</dbReference>
<dbReference type="InterPro" id="IPR011043">
    <property type="entry name" value="Gal_Oxase/kelch_b-propeller"/>
</dbReference>
<evidence type="ECO:0000313" key="4">
    <source>
        <dbReference type="EMBL" id="KAH7140028.1"/>
    </source>
</evidence>
<dbReference type="InterPro" id="IPR014756">
    <property type="entry name" value="Ig_E-set"/>
</dbReference>
<feature type="domain" description="WSC" evidence="3">
    <location>
        <begin position="136"/>
        <end position="228"/>
    </location>
</feature>
<organism evidence="4 5">
    <name type="scientific">Dactylonectria estremocensis</name>
    <dbReference type="NCBI Taxonomy" id="1079267"/>
    <lineage>
        <taxon>Eukaryota</taxon>
        <taxon>Fungi</taxon>
        <taxon>Dikarya</taxon>
        <taxon>Ascomycota</taxon>
        <taxon>Pezizomycotina</taxon>
        <taxon>Sordariomycetes</taxon>
        <taxon>Hypocreomycetidae</taxon>
        <taxon>Hypocreales</taxon>
        <taxon>Nectriaceae</taxon>
        <taxon>Dactylonectria</taxon>
    </lineage>
</organism>
<evidence type="ECO:0000256" key="2">
    <source>
        <dbReference type="SAM" id="SignalP"/>
    </source>
</evidence>
<protein>
    <submittedName>
        <fullName evidence="4">Glyoxal oxidase N-terminus-domain-containing protein</fullName>
    </submittedName>
</protein>
<evidence type="ECO:0000259" key="3">
    <source>
        <dbReference type="PROSITE" id="PS51212"/>
    </source>
</evidence>
<evidence type="ECO:0000313" key="5">
    <source>
        <dbReference type="Proteomes" id="UP000717696"/>
    </source>
</evidence>
<dbReference type="OrthoDB" id="2019572at2759"/>
<gene>
    <name evidence="4" type="ORF">B0J13DRAFT_596923</name>
</gene>